<sequence length="206" mass="21849">MASPCESSKEASSGLASMAALRRLAAVSSHLHPPAQEPGISVVPAVASSRSSGGNGCVFCEIIRGESPAFKLYEDDICLCILDSNPLTFGHSLIITKSHFSSLQVTPPSVVAAMCSTVPTLGNAIMKATHCKSFNLVVNNGSAAGQVIFHTHLHIIPRKAGDQLWPSESFRRQSLEQNSETFVLVKSIKEQLSSADESTPANNSED</sequence>
<dbReference type="RefSeq" id="XP_039132965.1">
    <property type="nucleotide sequence ID" value="XM_039277031.1"/>
</dbReference>
<dbReference type="PROSITE" id="PS00892">
    <property type="entry name" value="HIT_1"/>
    <property type="match status" value="1"/>
</dbReference>
<dbReference type="AlphaFoldDB" id="A0AB40C1N1"/>
<evidence type="ECO:0000256" key="1">
    <source>
        <dbReference type="PIRSR" id="PIRSR601310-1"/>
    </source>
</evidence>
<dbReference type="PROSITE" id="PS51084">
    <property type="entry name" value="HIT_2"/>
    <property type="match status" value="1"/>
</dbReference>
<evidence type="ECO:0000313" key="6">
    <source>
        <dbReference type="RefSeq" id="XP_039132965.1"/>
    </source>
</evidence>
<reference evidence="6" key="1">
    <citation type="submission" date="2025-08" db="UniProtKB">
        <authorList>
            <consortium name="RefSeq"/>
        </authorList>
    </citation>
    <scope>IDENTIFICATION</scope>
</reference>
<dbReference type="InterPro" id="IPR011146">
    <property type="entry name" value="HIT-like"/>
</dbReference>
<dbReference type="Pfam" id="PF01230">
    <property type="entry name" value="HIT"/>
    <property type="match status" value="1"/>
</dbReference>
<dbReference type="PRINTS" id="PR00332">
    <property type="entry name" value="HISTRIAD"/>
</dbReference>
<dbReference type="GO" id="GO:0009150">
    <property type="term" value="P:purine ribonucleotide metabolic process"/>
    <property type="evidence" value="ECO:0007669"/>
    <property type="project" value="TreeGrafter"/>
</dbReference>
<dbReference type="InterPro" id="IPR036265">
    <property type="entry name" value="HIT-like_sf"/>
</dbReference>
<feature type="short sequence motif" description="Histidine triad motif" evidence="2 3">
    <location>
        <begin position="150"/>
        <end position="154"/>
    </location>
</feature>
<evidence type="ECO:0000313" key="5">
    <source>
        <dbReference type="Proteomes" id="UP001515500"/>
    </source>
</evidence>
<dbReference type="PANTHER" id="PTHR47670:SF1">
    <property type="entry name" value="ADENYLYLSULFATASE HINT3"/>
    <property type="match status" value="1"/>
</dbReference>
<name>A0AB40C1N1_DIOCR</name>
<organism evidence="5 6">
    <name type="scientific">Dioscorea cayennensis subsp. rotundata</name>
    <name type="common">White Guinea yam</name>
    <name type="synonym">Dioscorea rotundata</name>
    <dbReference type="NCBI Taxonomy" id="55577"/>
    <lineage>
        <taxon>Eukaryota</taxon>
        <taxon>Viridiplantae</taxon>
        <taxon>Streptophyta</taxon>
        <taxon>Embryophyta</taxon>
        <taxon>Tracheophyta</taxon>
        <taxon>Spermatophyta</taxon>
        <taxon>Magnoliopsida</taxon>
        <taxon>Liliopsida</taxon>
        <taxon>Dioscoreales</taxon>
        <taxon>Dioscoreaceae</taxon>
        <taxon>Dioscorea</taxon>
    </lineage>
</organism>
<evidence type="ECO:0000256" key="2">
    <source>
        <dbReference type="PIRSR" id="PIRSR601310-3"/>
    </source>
</evidence>
<keyword evidence="5" id="KW-1185">Reference proteome</keyword>
<evidence type="ECO:0000259" key="4">
    <source>
        <dbReference type="PROSITE" id="PS51084"/>
    </source>
</evidence>
<dbReference type="InterPro" id="IPR001310">
    <property type="entry name" value="Histidine_triad_HIT"/>
</dbReference>
<dbReference type="SUPFAM" id="SSF54197">
    <property type="entry name" value="HIT-like"/>
    <property type="match status" value="1"/>
</dbReference>
<accession>A0AB40C1N1</accession>
<dbReference type="InterPro" id="IPR019808">
    <property type="entry name" value="Histidine_triad_CS"/>
</dbReference>
<dbReference type="PANTHER" id="PTHR47670">
    <property type="entry name" value="ADENYLYLSULFATASE HINT3"/>
    <property type="match status" value="1"/>
</dbReference>
<evidence type="ECO:0000256" key="3">
    <source>
        <dbReference type="PROSITE-ProRule" id="PRU00464"/>
    </source>
</evidence>
<dbReference type="GeneID" id="120270024"/>
<gene>
    <name evidence="6" type="primary">LOC120270024</name>
</gene>
<dbReference type="Proteomes" id="UP001515500">
    <property type="component" value="Chromosome 10"/>
</dbReference>
<dbReference type="GO" id="GO:0006790">
    <property type="term" value="P:sulfur compound metabolic process"/>
    <property type="evidence" value="ECO:0007669"/>
    <property type="project" value="TreeGrafter"/>
</dbReference>
<dbReference type="GO" id="GO:0047627">
    <property type="term" value="F:adenylylsulfatase activity"/>
    <property type="evidence" value="ECO:0007669"/>
    <property type="project" value="TreeGrafter"/>
</dbReference>
<feature type="active site" description="Tele-AMP-histidine intermediate" evidence="1">
    <location>
        <position position="152"/>
    </location>
</feature>
<protein>
    <submittedName>
        <fullName evidence="6">Adenylylsulfatase HINT3-like</fullName>
    </submittedName>
</protein>
<feature type="domain" description="HIT" evidence="4">
    <location>
        <begin position="58"/>
        <end position="165"/>
    </location>
</feature>
<dbReference type="Gene3D" id="3.30.428.10">
    <property type="entry name" value="HIT-like"/>
    <property type="match status" value="1"/>
</dbReference>
<proteinExistence type="predicted"/>